<dbReference type="AlphaFoldDB" id="A0A081C972"/>
<dbReference type="Proteomes" id="UP000030661">
    <property type="component" value="Unassembled WGS sequence"/>
</dbReference>
<dbReference type="eggNOG" id="ENOG50347XD">
    <property type="taxonomic scope" value="Bacteria"/>
</dbReference>
<gene>
    <name evidence="1" type="ORF">U27_01025</name>
</gene>
<proteinExistence type="predicted"/>
<dbReference type="HOGENOM" id="CLU_1552271_0_0_0"/>
<reference evidence="1" key="1">
    <citation type="journal article" date="2015" name="PeerJ">
        <title>First genomic representation of candidate bacterial phylum KSB3 points to enhanced environmental sensing as a trigger of wastewater bulking.</title>
        <authorList>
            <person name="Sekiguchi Y."/>
            <person name="Ohashi A."/>
            <person name="Parks D.H."/>
            <person name="Yamauchi T."/>
            <person name="Tyson G.W."/>
            <person name="Hugenholtz P."/>
        </authorList>
    </citation>
    <scope>NUCLEOTIDE SEQUENCE [LARGE SCALE GENOMIC DNA]</scope>
</reference>
<evidence type="ECO:0000313" key="1">
    <source>
        <dbReference type="EMBL" id="GAK61127.1"/>
    </source>
</evidence>
<name>A0A081C972_VECG1</name>
<evidence type="ECO:0000313" key="2">
    <source>
        <dbReference type="Proteomes" id="UP000030661"/>
    </source>
</evidence>
<dbReference type="STRING" id="1499967.U27_01025"/>
<organism evidence="1">
    <name type="scientific">Vecturithrix granuli</name>
    <dbReference type="NCBI Taxonomy" id="1499967"/>
    <lineage>
        <taxon>Bacteria</taxon>
        <taxon>Candidatus Moduliflexota</taxon>
        <taxon>Candidatus Vecturitrichia</taxon>
        <taxon>Candidatus Vecturitrichales</taxon>
        <taxon>Candidatus Vecturitrichaceae</taxon>
        <taxon>Candidatus Vecturithrix</taxon>
    </lineage>
</organism>
<keyword evidence="2" id="KW-1185">Reference proteome</keyword>
<dbReference type="EMBL" id="DF820477">
    <property type="protein sequence ID" value="GAK61127.1"/>
    <property type="molecule type" value="Genomic_DNA"/>
</dbReference>
<sequence>MSWNYRIVRQKHTWFDERSHVERASYKYGIYEAFYDSEGHVGAITCDPVGPSGDTVQELRHAWVMMAEAFGQPILDDEMIPEPGCKQDEFNAVEDHEHEPIASDLYEDIWEEENEEWAEDNNTVDENVRLAWEQDRLAQEQIHQQEFVGVPTLNALIEKISAEYLAQHEQEP</sequence>
<accession>A0A081C972</accession>
<protein>
    <submittedName>
        <fullName evidence="1">Uncharacterized protein</fullName>
    </submittedName>
</protein>